<dbReference type="PROSITE" id="PS51257">
    <property type="entry name" value="PROKAR_LIPOPROTEIN"/>
    <property type="match status" value="1"/>
</dbReference>
<proteinExistence type="predicted"/>
<dbReference type="GO" id="GO:0016709">
    <property type="term" value="F:oxidoreductase activity, acting on paired donors, with incorporation or reduction of molecular oxygen, NAD(P)H as one donor, and incorporation of one atom of oxygen"/>
    <property type="evidence" value="ECO:0007669"/>
    <property type="project" value="UniProtKB-ARBA"/>
</dbReference>
<evidence type="ECO:0000259" key="5">
    <source>
        <dbReference type="Pfam" id="PF01494"/>
    </source>
</evidence>
<dbReference type="AlphaFoldDB" id="A0A6A6IKA7"/>
<feature type="domain" description="FAD-binding" evidence="5">
    <location>
        <begin position="8"/>
        <end position="369"/>
    </location>
</feature>
<dbReference type="Pfam" id="PF01494">
    <property type="entry name" value="FAD_binding_3"/>
    <property type="match status" value="1"/>
</dbReference>
<dbReference type="OrthoDB" id="2690153at2759"/>
<dbReference type="Gene3D" id="3.50.50.60">
    <property type="entry name" value="FAD/NAD(P)-binding domain"/>
    <property type="match status" value="1"/>
</dbReference>
<evidence type="ECO:0000256" key="4">
    <source>
        <dbReference type="SAM" id="MobiDB-lite"/>
    </source>
</evidence>
<evidence type="ECO:0000313" key="6">
    <source>
        <dbReference type="EMBL" id="KAF2250816.1"/>
    </source>
</evidence>
<protein>
    <recommendedName>
        <fullName evidence="5">FAD-binding domain-containing protein</fullName>
    </recommendedName>
</protein>
<feature type="compositionally biased region" description="Basic and acidic residues" evidence="4">
    <location>
        <begin position="393"/>
        <end position="404"/>
    </location>
</feature>
<organism evidence="6 7">
    <name type="scientific">Trematosphaeria pertusa</name>
    <dbReference type="NCBI Taxonomy" id="390896"/>
    <lineage>
        <taxon>Eukaryota</taxon>
        <taxon>Fungi</taxon>
        <taxon>Dikarya</taxon>
        <taxon>Ascomycota</taxon>
        <taxon>Pezizomycotina</taxon>
        <taxon>Dothideomycetes</taxon>
        <taxon>Pleosporomycetidae</taxon>
        <taxon>Pleosporales</taxon>
        <taxon>Massarineae</taxon>
        <taxon>Trematosphaeriaceae</taxon>
        <taxon>Trematosphaeria</taxon>
    </lineage>
</organism>
<accession>A0A6A6IKA7</accession>
<keyword evidence="7" id="KW-1185">Reference proteome</keyword>
<dbReference type="PRINTS" id="PR00420">
    <property type="entry name" value="RNGMNOXGNASE"/>
</dbReference>
<dbReference type="PANTHER" id="PTHR43004:SF8">
    <property type="entry name" value="FAD-BINDING DOMAIN-CONTAINING PROTEIN-RELATED"/>
    <property type="match status" value="1"/>
</dbReference>
<dbReference type="Proteomes" id="UP000800094">
    <property type="component" value="Unassembled WGS sequence"/>
</dbReference>
<keyword evidence="2" id="KW-0274">FAD</keyword>
<dbReference type="Gene3D" id="3.40.30.120">
    <property type="match status" value="1"/>
</dbReference>
<reference evidence="6" key="1">
    <citation type="journal article" date="2020" name="Stud. Mycol.">
        <title>101 Dothideomycetes genomes: a test case for predicting lifestyles and emergence of pathogens.</title>
        <authorList>
            <person name="Haridas S."/>
            <person name="Albert R."/>
            <person name="Binder M."/>
            <person name="Bloem J."/>
            <person name="Labutti K."/>
            <person name="Salamov A."/>
            <person name="Andreopoulos B."/>
            <person name="Baker S."/>
            <person name="Barry K."/>
            <person name="Bills G."/>
            <person name="Bluhm B."/>
            <person name="Cannon C."/>
            <person name="Castanera R."/>
            <person name="Culley D."/>
            <person name="Daum C."/>
            <person name="Ezra D."/>
            <person name="Gonzalez J."/>
            <person name="Henrissat B."/>
            <person name="Kuo A."/>
            <person name="Liang C."/>
            <person name="Lipzen A."/>
            <person name="Lutzoni F."/>
            <person name="Magnuson J."/>
            <person name="Mondo S."/>
            <person name="Nolan M."/>
            <person name="Ohm R."/>
            <person name="Pangilinan J."/>
            <person name="Park H.-J."/>
            <person name="Ramirez L."/>
            <person name="Alfaro M."/>
            <person name="Sun H."/>
            <person name="Tritt A."/>
            <person name="Yoshinaga Y."/>
            <person name="Zwiers L.-H."/>
            <person name="Turgeon B."/>
            <person name="Goodwin S."/>
            <person name="Spatafora J."/>
            <person name="Crous P."/>
            <person name="Grigoriev I."/>
        </authorList>
    </citation>
    <scope>NUCLEOTIDE SEQUENCE</scope>
    <source>
        <strain evidence="6">CBS 122368</strain>
    </source>
</reference>
<sequence>MDPKSPVETDLLIVGAGPAGASLACFLARYGLKGIVISSAPGTARTPRAHINNPAAMECMRDIGLWDECRKLGHGGVFLRHFRWCETMAGEEYARVYSFGEGVRQGDVAATSPCWYLDLPQNLLEPVLVKFATTNGFKVRFDTQLIGFEEKGGGKVLCDVRDRVSGATYQISTKYLFGADGARSLVAQKLDLPMTEHPGGGMAFNVLVRADLSHLMRFREGNLNWCVRLERDYPFTCVGRMVKPWYEWIFVFFPKGPGVAAPERSEKEWKEVVEDYIGDPKVQVEVLDVSKWLVNETSANVISKGNVFCLGDAIHRHPPTLGLGSNTCIQDAFNLSWKIHLVLKGLASPSLLSTYNTERQPVAAQLVKESNDILRKHAEVWQALGAKGPGSSEEERMQGIRELRQNTPGGRQRRKLLKERIDYMQHETNTMGIQMGQLYTSTAIDASSEPRPFAPGPREASEPALYYDPSTYPGRRLPHVWLNTPVPGPLVSTLDIAGKGRFALFTGIGGELWKEAAQAVGEELGVEIKAVAIGIGAEWEDPYFEWMGVRGVEDDGCVLVRPDLFVAWRAESGGEELQRLGMVLRGILGVKDSASG</sequence>
<dbReference type="GO" id="GO:0071949">
    <property type="term" value="F:FAD binding"/>
    <property type="evidence" value="ECO:0007669"/>
    <property type="project" value="InterPro"/>
</dbReference>
<dbReference type="RefSeq" id="XP_033685820.1">
    <property type="nucleotide sequence ID" value="XM_033835415.1"/>
</dbReference>
<feature type="region of interest" description="Disordered" evidence="4">
    <location>
        <begin position="446"/>
        <end position="465"/>
    </location>
</feature>
<keyword evidence="3" id="KW-0560">Oxidoreductase</keyword>
<evidence type="ECO:0000313" key="7">
    <source>
        <dbReference type="Proteomes" id="UP000800094"/>
    </source>
</evidence>
<dbReference type="InterPro" id="IPR036188">
    <property type="entry name" value="FAD/NAD-bd_sf"/>
</dbReference>
<evidence type="ECO:0000256" key="3">
    <source>
        <dbReference type="ARBA" id="ARBA00023002"/>
    </source>
</evidence>
<evidence type="ECO:0000256" key="1">
    <source>
        <dbReference type="ARBA" id="ARBA00022630"/>
    </source>
</evidence>
<dbReference type="PANTHER" id="PTHR43004">
    <property type="entry name" value="TRK SYSTEM POTASSIUM UPTAKE PROTEIN"/>
    <property type="match status" value="1"/>
</dbReference>
<dbReference type="SUPFAM" id="SSF51905">
    <property type="entry name" value="FAD/NAD(P)-binding domain"/>
    <property type="match status" value="1"/>
</dbReference>
<feature type="region of interest" description="Disordered" evidence="4">
    <location>
        <begin position="384"/>
        <end position="413"/>
    </location>
</feature>
<gene>
    <name evidence="6" type="ORF">BU26DRAFT_603349</name>
</gene>
<dbReference type="InterPro" id="IPR002938">
    <property type="entry name" value="FAD-bd"/>
</dbReference>
<keyword evidence="1" id="KW-0285">Flavoprotein</keyword>
<dbReference type="InterPro" id="IPR050641">
    <property type="entry name" value="RIFMO-like"/>
</dbReference>
<dbReference type="Pfam" id="PF21274">
    <property type="entry name" value="Rng_hyd_C"/>
    <property type="match status" value="1"/>
</dbReference>
<evidence type="ECO:0000256" key="2">
    <source>
        <dbReference type="ARBA" id="ARBA00022827"/>
    </source>
</evidence>
<dbReference type="GeneID" id="54588745"/>
<dbReference type="EMBL" id="ML987193">
    <property type="protein sequence ID" value="KAF2250816.1"/>
    <property type="molecule type" value="Genomic_DNA"/>
</dbReference>
<dbReference type="Gene3D" id="3.30.9.10">
    <property type="entry name" value="D-Amino Acid Oxidase, subunit A, domain 2"/>
    <property type="match status" value="1"/>
</dbReference>
<name>A0A6A6IKA7_9PLEO</name>